<organism evidence="1 2">
    <name type="scientific">Halomicronema hongdechloris C2206</name>
    <dbReference type="NCBI Taxonomy" id="1641165"/>
    <lineage>
        <taxon>Bacteria</taxon>
        <taxon>Bacillati</taxon>
        <taxon>Cyanobacteriota</taxon>
        <taxon>Cyanophyceae</taxon>
        <taxon>Nodosilineales</taxon>
        <taxon>Nodosilineaceae</taxon>
        <taxon>Halomicronema</taxon>
    </lineage>
</organism>
<dbReference type="RefSeq" id="WP_080808681.1">
    <property type="nucleotide sequence ID" value="NZ_CP021983.2"/>
</dbReference>
<proteinExistence type="predicted"/>
<evidence type="ECO:0000313" key="2">
    <source>
        <dbReference type="Proteomes" id="UP000191901"/>
    </source>
</evidence>
<dbReference type="Proteomes" id="UP000191901">
    <property type="component" value="Chromosome"/>
</dbReference>
<dbReference type="AlphaFoldDB" id="A0A1Z3HPA2"/>
<dbReference type="OrthoDB" id="488979at2"/>
<keyword evidence="2" id="KW-1185">Reference proteome</keyword>
<dbReference type="EMBL" id="CP021983">
    <property type="protein sequence ID" value="ASC72092.1"/>
    <property type="molecule type" value="Genomic_DNA"/>
</dbReference>
<accession>A0A1Z3HPA2</accession>
<reference evidence="1 2" key="1">
    <citation type="journal article" date="2016" name="Biochim. Biophys. Acta">
        <title>Characterization of red-shifted phycobilisomes isolated from the chlorophyll f-containing cyanobacterium Halomicronema hongdechloris.</title>
        <authorList>
            <person name="Li Y."/>
            <person name="Lin Y."/>
            <person name="Garvey C.J."/>
            <person name="Birch D."/>
            <person name="Corkery R.W."/>
            <person name="Loughlin P.C."/>
            <person name="Scheer H."/>
            <person name="Willows R.D."/>
            <person name="Chen M."/>
        </authorList>
    </citation>
    <scope>NUCLEOTIDE SEQUENCE [LARGE SCALE GENOMIC DNA]</scope>
    <source>
        <strain evidence="1 2">C2206</strain>
    </source>
</reference>
<protein>
    <submittedName>
        <fullName evidence="1">Uncharacterized protein</fullName>
    </submittedName>
</protein>
<gene>
    <name evidence="1" type="ORF">XM38_030460</name>
</gene>
<dbReference type="KEGG" id="hhg:XM38_030460"/>
<dbReference type="STRING" id="1641165.XM38_10500"/>
<evidence type="ECO:0000313" key="1">
    <source>
        <dbReference type="EMBL" id="ASC72092.1"/>
    </source>
</evidence>
<sequence length="65" mass="7449">MTESSSYFTPDELRQWQFGLQQANLNNVLCHCRRCDHTWVASAAEPCRCGSKGIEAIPCWQFPDD</sequence>
<name>A0A1Z3HPA2_9CYAN</name>